<dbReference type="PANTHER" id="PTHR19211:SF5">
    <property type="entry name" value="ELONGATION FACTOR 3A-RELATED"/>
    <property type="match status" value="1"/>
</dbReference>
<dbReference type="Pfam" id="PF00005">
    <property type="entry name" value="ABC_tran"/>
    <property type="match status" value="2"/>
</dbReference>
<dbReference type="PROSITE" id="PS50893">
    <property type="entry name" value="ABC_TRANSPORTER_2"/>
    <property type="match status" value="2"/>
</dbReference>
<dbReference type="InterPro" id="IPR050611">
    <property type="entry name" value="ABCF"/>
</dbReference>
<name>C1DYC6_MICCC</name>
<sequence>MLAEFIGDDAIRSLFDGAVAHHLGGGGDDAGSNPDVGGDGAGSESAAKRYCLDLEGIILAFAGKVLLRPTSLKLERGRRYGVVGQNGAGKTTLLTRLAAGDINGFPKDIRCVFVQHEVLVTLEQTILAFMTSQASTLDANAADVKPCLEAVGFTSEMITEKMVSELSGGWRMRLAIARAMLQKADLLLLDEPTNHLDVNAVEWLAGHLRSLTDTTTLVVSHDYDFLTDVATDIVHFEGQTLTSFAGGFPGFREKRPNLVLPRMKRDMPLITFPDPGQLDGVRSRSNVVLRVENLSFAYPGAKSKPVLDDINCRVYLNSRVAIVGANGAGKTTLLKNIVGELVPGQGSVWKHHNLRVSYIAQHSMHHLESNLEMAPKEYIQTRFFLGRDKELAAMATMDMSDEDKAQMNIKGNVCEILGRAMKGGSLCYEVKKFGDKPGVTRWEPVEFLKAAYVAKMTRHYDEKLKASQSGLDIRPLTSAEVYSHLADFGISQELADGKIKRMSGGQKSRLVLAAAMWTKPHIIALDEPTNYLDNETLQALTEALRKFKGGVLTVSHNAGF</sequence>
<dbReference type="PROSITE" id="PS00211">
    <property type="entry name" value="ABC_TRANSPORTER_1"/>
    <property type="match status" value="2"/>
</dbReference>
<evidence type="ECO:0000256" key="2">
    <source>
        <dbReference type="ARBA" id="ARBA00004815"/>
    </source>
</evidence>
<evidence type="ECO:0000259" key="9">
    <source>
        <dbReference type="PROSITE" id="PS50893"/>
    </source>
</evidence>
<dbReference type="InterPro" id="IPR017871">
    <property type="entry name" value="ABC_transporter-like_CS"/>
</dbReference>
<dbReference type="CDD" id="cd03221">
    <property type="entry name" value="ABCF_EF-3"/>
    <property type="match status" value="2"/>
</dbReference>
<dbReference type="InterPro" id="IPR003439">
    <property type="entry name" value="ABC_transporter-like_ATP-bd"/>
</dbReference>
<dbReference type="GO" id="GO:0003746">
    <property type="term" value="F:translation elongation factor activity"/>
    <property type="evidence" value="ECO:0007669"/>
    <property type="project" value="UniProtKB-KW"/>
</dbReference>
<keyword evidence="4" id="KW-0677">Repeat</keyword>
<dbReference type="GeneID" id="8240859"/>
<accession>C1DYC6</accession>
<keyword evidence="11" id="KW-1185">Reference proteome</keyword>
<dbReference type="InterPro" id="IPR027417">
    <property type="entry name" value="P-loop_NTPase"/>
</dbReference>
<evidence type="ECO:0000256" key="8">
    <source>
        <dbReference type="ARBA" id="ARBA00022917"/>
    </source>
</evidence>
<keyword evidence="7 10" id="KW-0067">ATP-binding</keyword>
<evidence type="ECO:0000256" key="7">
    <source>
        <dbReference type="ARBA" id="ARBA00022840"/>
    </source>
</evidence>
<protein>
    <submittedName>
        <fullName evidence="10">ATP-binding cassette superfamily</fullName>
    </submittedName>
</protein>
<keyword evidence="8" id="KW-0648">Protein biosynthesis</keyword>
<dbReference type="SUPFAM" id="SSF52540">
    <property type="entry name" value="P-loop containing nucleoside triphosphate hydrolases"/>
    <property type="match status" value="2"/>
</dbReference>
<dbReference type="AlphaFoldDB" id="C1DYC6"/>
<dbReference type="GO" id="GO:0005737">
    <property type="term" value="C:cytoplasm"/>
    <property type="evidence" value="ECO:0007669"/>
    <property type="project" value="UniProtKB-SubCell"/>
</dbReference>
<evidence type="ECO:0000256" key="5">
    <source>
        <dbReference type="ARBA" id="ARBA00022741"/>
    </source>
</evidence>
<dbReference type="GO" id="GO:0005524">
    <property type="term" value="F:ATP binding"/>
    <property type="evidence" value="ECO:0007669"/>
    <property type="project" value="UniProtKB-KW"/>
</dbReference>
<evidence type="ECO:0000256" key="3">
    <source>
        <dbReference type="ARBA" id="ARBA00022490"/>
    </source>
</evidence>
<dbReference type="OrthoDB" id="495231at2759"/>
<dbReference type="InterPro" id="IPR003593">
    <property type="entry name" value="AAA+_ATPase"/>
</dbReference>
<dbReference type="PANTHER" id="PTHR19211">
    <property type="entry name" value="ATP-BINDING TRANSPORT PROTEIN-RELATED"/>
    <property type="match status" value="1"/>
</dbReference>
<keyword evidence="3" id="KW-0963">Cytoplasm</keyword>
<evidence type="ECO:0000256" key="6">
    <source>
        <dbReference type="ARBA" id="ARBA00022768"/>
    </source>
</evidence>
<evidence type="ECO:0000256" key="4">
    <source>
        <dbReference type="ARBA" id="ARBA00022737"/>
    </source>
</evidence>
<organism evidence="10 11">
    <name type="scientific">Micromonas commoda (strain RCC299 / NOUM17 / CCMP2709)</name>
    <name type="common">Picoplanktonic green alga</name>
    <dbReference type="NCBI Taxonomy" id="296587"/>
    <lineage>
        <taxon>Eukaryota</taxon>
        <taxon>Viridiplantae</taxon>
        <taxon>Chlorophyta</taxon>
        <taxon>Mamiellophyceae</taxon>
        <taxon>Mamiellales</taxon>
        <taxon>Mamiellaceae</taxon>
        <taxon>Micromonas</taxon>
    </lineage>
</organism>
<evidence type="ECO:0000256" key="1">
    <source>
        <dbReference type="ARBA" id="ARBA00004496"/>
    </source>
</evidence>
<dbReference type="InterPro" id="IPR047038">
    <property type="entry name" value="eEF3_chromodomain-like_sf"/>
</dbReference>
<reference evidence="10 11" key="1">
    <citation type="journal article" date="2009" name="Science">
        <title>Green evolution and dynamic adaptations revealed by genomes of the marine picoeukaryotes Micromonas.</title>
        <authorList>
            <person name="Worden A.Z."/>
            <person name="Lee J.H."/>
            <person name="Mock T."/>
            <person name="Rouze P."/>
            <person name="Simmons M.P."/>
            <person name="Aerts A.L."/>
            <person name="Allen A.E."/>
            <person name="Cuvelier M.L."/>
            <person name="Derelle E."/>
            <person name="Everett M.V."/>
            <person name="Foulon E."/>
            <person name="Grimwood J."/>
            <person name="Gundlach H."/>
            <person name="Henrissat B."/>
            <person name="Napoli C."/>
            <person name="McDonald S.M."/>
            <person name="Parker M.S."/>
            <person name="Rombauts S."/>
            <person name="Salamov A."/>
            <person name="Von Dassow P."/>
            <person name="Badger J.H."/>
            <person name="Coutinho P.M."/>
            <person name="Demir E."/>
            <person name="Dubchak I."/>
            <person name="Gentemann C."/>
            <person name="Eikrem W."/>
            <person name="Gready J.E."/>
            <person name="John U."/>
            <person name="Lanier W."/>
            <person name="Lindquist E.A."/>
            <person name="Lucas S."/>
            <person name="Mayer K.F."/>
            <person name="Moreau H."/>
            <person name="Not F."/>
            <person name="Otillar R."/>
            <person name="Panaud O."/>
            <person name="Pangilinan J."/>
            <person name="Paulsen I."/>
            <person name="Piegu B."/>
            <person name="Poliakov A."/>
            <person name="Robbens S."/>
            <person name="Schmutz J."/>
            <person name="Toulza E."/>
            <person name="Wyss T."/>
            <person name="Zelensky A."/>
            <person name="Zhou K."/>
            <person name="Armbrust E.V."/>
            <person name="Bhattacharya D."/>
            <person name="Goodenough U.W."/>
            <person name="Van de Peer Y."/>
            <person name="Grigoriev I.V."/>
        </authorList>
    </citation>
    <scope>NUCLEOTIDE SEQUENCE [LARGE SCALE GENOMIC DNA]</scope>
    <source>
        <strain evidence="11">RCC299 / NOUM17</strain>
    </source>
</reference>
<comment type="subcellular location">
    <subcellularLocation>
        <location evidence="1">Cytoplasm</location>
    </subcellularLocation>
</comment>
<gene>
    <name evidence="10" type="ORF">MICPUN_55988</name>
</gene>
<evidence type="ECO:0000313" key="10">
    <source>
        <dbReference type="EMBL" id="ACO61403.1"/>
    </source>
</evidence>
<feature type="domain" description="ABC transporter" evidence="9">
    <location>
        <begin position="289"/>
        <end position="558"/>
    </location>
</feature>
<feature type="non-terminal residue" evidence="10">
    <location>
        <position position="560"/>
    </location>
</feature>
<feature type="domain" description="ABC transporter" evidence="9">
    <location>
        <begin position="52"/>
        <end position="263"/>
    </location>
</feature>
<proteinExistence type="predicted"/>
<dbReference type="SMART" id="SM00382">
    <property type="entry name" value="AAA"/>
    <property type="match status" value="2"/>
</dbReference>
<dbReference type="Gene3D" id="2.40.50.990">
    <property type="match status" value="1"/>
</dbReference>
<keyword evidence="6" id="KW-0251">Elongation factor</keyword>
<dbReference type="GO" id="GO:0016887">
    <property type="term" value="F:ATP hydrolysis activity"/>
    <property type="evidence" value="ECO:0007669"/>
    <property type="project" value="InterPro"/>
</dbReference>
<evidence type="ECO:0000313" key="11">
    <source>
        <dbReference type="Proteomes" id="UP000002009"/>
    </source>
</evidence>
<dbReference type="Proteomes" id="UP000002009">
    <property type="component" value="Chromosome 2"/>
</dbReference>
<comment type="pathway">
    <text evidence="2">Protein biosynthesis; polypeptide chain elongation.</text>
</comment>
<dbReference type="RefSeq" id="XP_002500145.1">
    <property type="nucleotide sequence ID" value="XM_002500099.1"/>
</dbReference>
<dbReference type="Gene3D" id="3.40.50.300">
    <property type="entry name" value="P-loop containing nucleotide triphosphate hydrolases"/>
    <property type="match status" value="2"/>
</dbReference>
<keyword evidence="5" id="KW-0547">Nucleotide-binding</keyword>
<dbReference type="EMBL" id="CP001323">
    <property type="protein sequence ID" value="ACO61403.1"/>
    <property type="molecule type" value="Genomic_DNA"/>
</dbReference>